<protein>
    <submittedName>
        <fullName evidence="1">Uncharacterized protein</fullName>
    </submittedName>
</protein>
<accession>A0A0E9SY32</accession>
<organism evidence="1">
    <name type="scientific">Anguilla anguilla</name>
    <name type="common">European freshwater eel</name>
    <name type="synonym">Muraena anguilla</name>
    <dbReference type="NCBI Taxonomy" id="7936"/>
    <lineage>
        <taxon>Eukaryota</taxon>
        <taxon>Metazoa</taxon>
        <taxon>Chordata</taxon>
        <taxon>Craniata</taxon>
        <taxon>Vertebrata</taxon>
        <taxon>Euteleostomi</taxon>
        <taxon>Actinopterygii</taxon>
        <taxon>Neopterygii</taxon>
        <taxon>Teleostei</taxon>
        <taxon>Anguilliformes</taxon>
        <taxon>Anguillidae</taxon>
        <taxon>Anguilla</taxon>
    </lineage>
</organism>
<name>A0A0E9SY32_ANGAN</name>
<sequence length="24" mass="2952">MLPDHSSPQKKRLMKMLMKLHWTN</sequence>
<reference evidence="1" key="2">
    <citation type="journal article" date="2015" name="Fish Shellfish Immunol.">
        <title>Early steps in the European eel (Anguilla anguilla)-Vibrio vulnificus interaction in the gills: Role of the RtxA13 toxin.</title>
        <authorList>
            <person name="Callol A."/>
            <person name="Pajuelo D."/>
            <person name="Ebbesson L."/>
            <person name="Teles M."/>
            <person name="MacKenzie S."/>
            <person name="Amaro C."/>
        </authorList>
    </citation>
    <scope>NUCLEOTIDE SEQUENCE</scope>
</reference>
<evidence type="ECO:0000313" key="1">
    <source>
        <dbReference type="EMBL" id="JAH46216.1"/>
    </source>
</evidence>
<dbReference type="AlphaFoldDB" id="A0A0E9SY32"/>
<reference evidence="1" key="1">
    <citation type="submission" date="2014-11" db="EMBL/GenBank/DDBJ databases">
        <authorList>
            <person name="Amaro Gonzalez C."/>
        </authorList>
    </citation>
    <scope>NUCLEOTIDE SEQUENCE</scope>
</reference>
<proteinExistence type="predicted"/>
<dbReference type="EMBL" id="GBXM01062361">
    <property type="protein sequence ID" value="JAH46216.1"/>
    <property type="molecule type" value="Transcribed_RNA"/>
</dbReference>